<dbReference type="OrthoDB" id="524799at2759"/>
<organism evidence="1 2">
    <name type="scientific">Kingdonia uniflora</name>
    <dbReference type="NCBI Taxonomy" id="39325"/>
    <lineage>
        <taxon>Eukaryota</taxon>
        <taxon>Viridiplantae</taxon>
        <taxon>Streptophyta</taxon>
        <taxon>Embryophyta</taxon>
        <taxon>Tracheophyta</taxon>
        <taxon>Spermatophyta</taxon>
        <taxon>Magnoliopsida</taxon>
        <taxon>Ranunculales</taxon>
        <taxon>Circaeasteraceae</taxon>
        <taxon>Kingdonia</taxon>
    </lineage>
</organism>
<dbReference type="Gene3D" id="3.20.20.70">
    <property type="entry name" value="Aldolase class I"/>
    <property type="match status" value="1"/>
</dbReference>
<gene>
    <name evidence="1" type="ORF">GIB67_002272</name>
</gene>
<comment type="caution">
    <text evidence="1">The sequence shown here is derived from an EMBL/GenBank/DDBJ whole genome shotgun (WGS) entry which is preliminary data.</text>
</comment>
<evidence type="ECO:0000313" key="2">
    <source>
        <dbReference type="Proteomes" id="UP000541444"/>
    </source>
</evidence>
<dbReference type="EMBL" id="JACGCM010002827">
    <property type="protein sequence ID" value="KAF6134871.1"/>
    <property type="molecule type" value="Genomic_DNA"/>
</dbReference>
<name>A0A7J7KWY1_9MAGN</name>
<evidence type="ECO:0000313" key="1">
    <source>
        <dbReference type="EMBL" id="KAF6134871.1"/>
    </source>
</evidence>
<keyword evidence="2" id="KW-1185">Reference proteome</keyword>
<sequence length="124" mass="13382">SFEVDISNTKKLLEGELGRIIREMDVIVVGKSGLFAPKDVSYVQEAGVKAMLSDCIAVGYSLHHDIKGANIAGIELTFITGGIHATELALSSFGEFAESSSVQDLTSKYDAFNQNDLGLKMIHF</sequence>
<dbReference type="Proteomes" id="UP000541444">
    <property type="component" value="Unassembled WGS sequence"/>
</dbReference>
<reference evidence="1 2" key="1">
    <citation type="journal article" date="2020" name="IScience">
        <title>Genome Sequencing of the Endangered Kingdonia uniflora (Circaeasteraceae, Ranunculales) Reveals Potential Mechanisms of Evolutionary Specialization.</title>
        <authorList>
            <person name="Sun Y."/>
            <person name="Deng T."/>
            <person name="Zhang A."/>
            <person name="Moore M.J."/>
            <person name="Landis J.B."/>
            <person name="Lin N."/>
            <person name="Zhang H."/>
            <person name="Zhang X."/>
            <person name="Huang J."/>
            <person name="Zhang X."/>
            <person name="Sun H."/>
            <person name="Wang H."/>
        </authorList>
    </citation>
    <scope>NUCLEOTIDE SEQUENCE [LARGE SCALE GENOMIC DNA]</scope>
    <source>
        <strain evidence="1">TB1705</strain>
        <tissue evidence="1">Leaf</tissue>
    </source>
</reference>
<proteinExistence type="predicted"/>
<protein>
    <submittedName>
        <fullName evidence="1">Uncharacterized protein</fullName>
    </submittedName>
</protein>
<feature type="non-terminal residue" evidence="1">
    <location>
        <position position="1"/>
    </location>
</feature>
<dbReference type="AlphaFoldDB" id="A0A7J7KWY1"/>
<dbReference type="InterPro" id="IPR013785">
    <property type="entry name" value="Aldolase_TIM"/>
</dbReference>
<accession>A0A7J7KWY1</accession>